<feature type="domain" description="AP-4 complex subunit epsilon-1 C-terminal" evidence="5">
    <location>
        <begin position="677"/>
        <end position="778"/>
    </location>
</feature>
<dbReference type="GO" id="GO:0030117">
    <property type="term" value="C:membrane coat"/>
    <property type="evidence" value="ECO:0007669"/>
    <property type="project" value="InterPro"/>
</dbReference>
<dbReference type="GO" id="GO:0006886">
    <property type="term" value="P:intracellular protein transport"/>
    <property type="evidence" value="ECO:0007669"/>
    <property type="project" value="InterPro"/>
</dbReference>
<dbReference type="InterPro" id="IPR050840">
    <property type="entry name" value="Adaptor_Complx_Large_Subunit"/>
</dbReference>
<dbReference type="InterPro" id="IPR016024">
    <property type="entry name" value="ARM-type_fold"/>
</dbReference>
<accession>A0A367KVK6</accession>
<organism evidence="6 7">
    <name type="scientific">Rhizopus stolonifer</name>
    <name type="common">Rhizopus nigricans</name>
    <dbReference type="NCBI Taxonomy" id="4846"/>
    <lineage>
        <taxon>Eukaryota</taxon>
        <taxon>Fungi</taxon>
        <taxon>Fungi incertae sedis</taxon>
        <taxon>Mucoromycota</taxon>
        <taxon>Mucoromycotina</taxon>
        <taxon>Mucoromycetes</taxon>
        <taxon>Mucorales</taxon>
        <taxon>Mucorineae</taxon>
        <taxon>Rhizopodaceae</taxon>
        <taxon>Rhizopus</taxon>
    </lineage>
</organism>
<dbReference type="Pfam" id="PF01602">
    <property type="entry name" value="Adaptin_N"/>
    <property type="match status" value="1"/>
</dbReference>
<evidence type="ECO:0000256" key="4">
    <source>
        <dbReference type="ARBA" id="ARBA00023136"/>
    </source>
</evidence>
<dbReference type="GO" id="GO:0016192">
    <property type="term" value="P:vesicle-mediated transport"/>
    <property type="evidence" value="ECO:0007669"/>
    <property type="project" value="InterPro"/>
</dbReference>
<evidence type="ECO:0000313" key="7">
    <source>
        <dbReference type="Proteomes" id="UP000253551"/>
    </source>
</evidence>
<keyword evidence="4" id="KW-0472">Membrane</keyword>
<dbReference type="AlphaFoldDB" id="A0A367KVK6"/>
<dbReference type="GO" id="GO:0012505">
    <property type="term" value="C:endomembrane system"/>
    <property type="evidence" value="ECO:0007669"/>
    <property type="project" value="UniProtKB-SubCell"/>
</dbReference>
<evidence type="ECO:0000259" key="5">
    <source>
        <dbReference type="SMART" id="SM01356"/>
    </source>
</evidence>
<dbReference type="InterPro" id="IPR002553">
    <property type="entry name" value="Clathrin/coatomer_adapt-like_N"/>
</dbReference>
<gene>
    <name evidence="6" type="primary">AP4E1</name>
    <name evidence="6" type="ORF">CU098_013344</name>
</gene>
<keyword evidence="3" id="KW-0653">Protein transport</keyword>
<comment type="subcellular location">
    <subcellularLocation>
        <location evidence="1">Endomembrane system</location>
    </subcellularLocation>
</comment>
<dbReference type="STRING" id="4846.A0A367KVK6"/>
<evidence type="ECO:0000256" key="1">
    <source>
        <dbReference type="ARBA" id="ARBA00004308"/>
    </source>
</evidence>
<dbReference type="Gene3D" id="1.25.10.10">
    <property type="entry name" value="Leucine-rich Repeat Variant"/>
    <property type="match status" value="1"/>
</dbReference>
<dbReference type="InterPro" id="IPR011989">
    <property type="entry name" value="ARM-like"/>
</dbReference>
<reference evidence="6 7" key="1">
    <citation type="journal article" date="2018" name="G3 (Bethesda)">
        <title>Phylogenetic and Phylogenomic Definition of Rhizopus Species.</title>
        <authorList>
            <person name="Gryganskyi A.P."/>
            <person name="Golan J."/>
            <person name="Dolatabadi S."/>
            <person name="Mondo S."/>
            <person name="Robb S."/>
            <person name="Idnurm A."/>
            <person name="Muszewska A."/>
            <person name="Steczkiewicz K."/>
            <person name="Masonjones S."/>
            <person name="Liao H.L."/>
            <person name="Gajdeczka M.T."/>
            <person name="Anike F."/>
            <person name="Vuek A."/>
            <person name="Anishchenko I.M."/>
            <person name="Voigt K."/>
            <person name="de Hoog G.S."/>
            <person name="Smith M.E."/>
            <person name="Heitman J."/>
            <person name="Vilgalys R."/>
            <person name="Stajich J.E."/>
        </authorList>
    </citation>
    <scope>NUCLEOTIDE SEQUENCE [LARGE SCALE GENOMIC DNA]</scope>
    <source>
        <strain evidence="6 7">LSU 92-RS-03</strain>
    </source>
</reference>
<evidence type="ECO:0000256" key="2">
    <source>
        <dbReference type="ARBA" id="ARBA00022448"/>
    </source>
</evidence>
<sequence>MSRIQNYLSSEFLASGLSLEFNEFVTKITGAKSKTEESSHVHQELEKLVSKMGLPDLSSSKMKEYLIRLVHCFMLGYKVDFGMIYAIMASQSGETVMDRRVGYLACTLFLEEEHELSIMLINTLQRDLKSQHYLDRCAALNAICYIEHSEMLDNVLDLVIQCMEFPKQMVRKKAVSALYFLYKRTDLEFERIESVLRNALEDKDTSVVFSALSVWRIVLAEDVFRFKDMVPVFYRIHRQIIERRIHASFAYHGVLAPWAQLECLSIYRLYQESNIGSPQELYSIVHDCLHSMEKKVDAAFAIVLECIKLLSTMDPILLASISSLPDNEKYPFQQILQPYLDASNHNLKYLGILAMSYVDQSVWDTNWLDGSLLSHVIRACFDDNTVIIQAIENLDKIMSKDVLREASPALIEALNRNYDIKLCNTTIAYWLLNRMTEYKTEPMNVWSVQTVMSILAETRKNLSDNYVQTQCDMLKQALIQETNENTLREASVHTAYQLLKRTNSDILSPLLVQFAFWTIGQHGYLSTEYTDLDLMGQLQKWVLLVQDDYLQTSGLQAIEKCIQRNKAWLSSLEGILKEFKKSTVPEKQQIAQDILMLIQQESFHKEQDMNSVLNLSVLEVCRNDIAQSTEQETSCLRILIDQWESENITKRTIVLNKNKVFHDPLSYSRIIKESSTRTTKEATEEFGQLWLQYPMEHKLKFECSVVECEKLARRLRKSWRIEIIQLIGQEFIATTTTTTTNSDVLIHVALLAHQQFELTLKAKQFKDISDFLIKRQLV</sequence>
<dbReference type="OrthoDB" id="29308at2759"/>
<evidence type="ECO:0000256" key="3">
    <source>
        <dbReference type="ARBA" id="ARBA00022927"/>
    </source>
</evidence>
<dbReference type="SMART" id="SM01356">
    <property type="entry name" value="AP4E_app_platf"/>
    <property type="match status" value="1"/>
</dbReference>
<proteinExistence type="predicted"/>
<dbReference type="Proteomes" id="UP000253551">
    <property type="component" value="Unassembled WGS sequence"/>
</dbReference>
<protein>
    <submittedName>
        <fullName evidence="6">AP-4 complex subunit epsilon-1</fullName>
    </submittedName>
</protein>
<evidence type="ECO:0000313" key="6">
    <source>
        <dbReference type="EMBL" id="RCI06140.1"/>
    </source>
</evidence>
<dbReference type="SUPFAM" id="SSF48371">
    <property type="entry name" value="ARM repeat"/>
    <property type="match status" value="1"/>
</dbReference>
<comment type="caution">
    <text evidence="6">The sequence shown here is derived from an EMBL/GenBank/DDBJ whole genome shotgun (WGS) entry which is preliminary data.</text>
</comment>
<dbReference type="InterPro" id="IPR028269">
    <property type="entry name" value="AP4E1_C"/>
</dbReference>
<keyword evidence="7" id="KW-1185">Reference proteome</keyword>
<keyword evidence="2" id="KW-0813">Transport</keyword>
<dbReference type="PANTHER" id="PTHR22780">
    <property type="entry name" value="ADAPTIN, ALPHA/GAMMA/EPSILON"/>
    <property type="match status" value="1"/>
</dbReference>
<dbReference type="EMBL" id="PJQM01000221">
    <property type="protein sequence ID" value="RCI06140.1"/>
    <property type="molecule type" value="Genomic_DNA"/>
</dbReference>
<dbReference type="Pfam" id="PF14807">
    <property type="entry name" value="AP4E_app_platf"/>
    <property type="match status" value="1"/>
</dbReference>
<name>A0A367KVK6_RHIST</name>